<dbReference type="EMBL" id="CAJVQB010051754">
    <property type="protein sequence ID" value="CAG8835589.1"/>
    <property type="molecule type" value="Genomic_DNA"/>
</dbReference>
<feature type="coiled-coil region" evidence="1">
    <location>
        <begin position="29"/>
        <end position="92"/>
    </location>
</feature>
<proteinExistence type="predicted"/>
<accession>A0ABN7WM54</accession>
<evidence type="ECO:0000313" key="3">
    <source>
        <dbReference type="Proteomes" id="UP000789901"/>
    </source>
</evidence>
<keyword evidence="1" id="KW-0175">Coiled coil</keyword>
<organism evidence="2 3">
    <name type="scientific">Gigaspora margarita</name>
    <dbReference type="NCBI Taxonomy" id="4874"/>
    <lineage>
        <taxon>Eukaryota</taxon>
        <taxon>Fungi</taxon>
        <taxon>Fungi incertae sedis</taxon>
        <taxon>Mucoromycota</taxon>
        <taxon>Glomeromycotina</taxon>
        <taxon>Glomeromycetes</taxon>
        <taxon>Diversisporales</taxon>
        <taxon>Gigasporaceae</taxon>
        <taxon>Gigaspora</taxon>
    </lineage>
</organism>
<sequence>EKSKKYKTVDFSILGQDFGTPKNIFFANQEEVDQARKLYEKIIRELEKKDREDYLTSPAAQQFLQWAKTSGMELETEERELAQKIQNKLQEQDYQAISQLIEKIPTIPTELNKTLTKLLANLSAEQFTAIAAQSYQAKDKQPELTAAYSHLTKEQKLKLLNSGLDNLQINTSEKKQELLNIRLALQAEEKNFDLTIAEKENILRLITSQVSQNQLETYEEYGKSLLKLADDLITLDEEETKENLAQADSSNLDKFSLSTQQENILRILSPLRREYTYSDNLLKRLRSINSRNFLTQKEIIPTEYKKITDPYQELKKEVLKKKYQQIRAEIKQREKEQVAQENQELRNSLLPSLLYFAQMNNEDLASQEYRLSKETFHEKED</sequence>
<feature type="non-terminal residue" evidence="2">
    <location>
        <position position="1"/>
    </location>
</feature>
<evidence type="ECO:0000256" key="1">
    <source>
        <dbReference type="SAM" id="Coils"/>
    </source>
</evidence>
<protein>
    <submittedName>
        <fullName evidence="2">4490_t:CDS:1</fullName>
    </submittedName>
</protein>
<name>A0ABN7WM54_GIGMA</name>
<feature type="coiled-coil region" evidence="1">
    <location>
        <begin position="316"/>
        <end position="348"/>
    </location>
</feature>
<evidence type="ECO:0000313" key="2">
    <source>
        <dbReference type="EMBL" id="CAG8835589.1"/>
    </source>
</evidence>
<reference evidence="2 3" key="1">
    <citation type="submission" date="2021-06" db="EMBL/GenBank/DDBJ databases">
        <authorList>
            <person name="Kallberg Y."/>
            <person name="Tangrot J."/>
            <person name="Rosling A."/>
        </authorList>
    </citation>
    <scope>NUCLEOTIDE SEQUENCE [LARGE SCALE GENOMIC DNA]</scope>
    <source>
        <strain evidence="2 3">120-4 pot B 10/14</strain>
    </source>
</reference>
<keyword evidence="3" id="KW-1185">Reference proteome</keyword>
<comment type="caution">
    <text evidence="2">The sequence shown here is derived from an EMBL/GenBank/DDBJ whole genome shotgun (WGS) entry which is preliminary data.</text>
</comment>
<dbReference type="Proteomes" id="UP000789901">
    <property type="component" value="Unassembled WGS sequence"/>
</dbReference>
<gene>
    <name evidence="2" type="ORF">GMARGA_LOCUS32651</name>
</gene>